<dbReference type="Proteomes" id="UP001354989">
    <property type="component" value="Chromosome"/>
</dbReference>
<evidence type="ECO:0000313" key="10">
    <source>
        <dbReference type="EMBL" id="BDC99980.1"/>
    </source>
</evidence>
<dbReference type="Gene3D" id="3.30.1490.20">
    <property type="entry name" value="ATP-grasp fold, A domain"/>
    <property type="match status" value="1"/>
</dbReference>
<dbReference type="EMBL" id="AP025292">
    <property type="protein sequence ID" value="BDC99980.1"/>
    <property type="molecule type" value="Genomic_DNA"/>
</dbReference>
<dbReference type="InterPro" id="IPR011761">
    <property type="entry name" value="ATP-grasp"/>
</dbReference>
<feature type="domain" description="ATP-grasp" evidence="8">
    <location>
        <begin position="124"/>
        <end position="321"/>
    </location>
</feature>
<dbReference type="PROSITE" id="PS50975">
    <property type="entry name" value="ATP_GRASP"/>
    <property type="match status" value="1"/>
</dbReference>
<dbReference type="SMART" id="SM00878">
    <property type="entry name" value="Biotin_carb_C"/>
    <property type="match status" value="1"/>
</dbReference>
<dbReference type="InterPro" id="IPR011053">
    <property type="entry name" value="Single_hybrid_motif"/>
</dbReference>
<dbReference type="SUPFAM" id="SSF51230">
    <property type="entry name" value="Single hybrid motif"/>
    <property type="match status" value="1"/>
</dbReference>
<sequence length="657" mass="73751">MNPKSFNKILIANRGEIARRIIRTCHRLGINTVAVFSEADKHEAFVYEAKEAVALGGNRPDESYLRQELIIEAAQKTNAQAIHPGFGFLSENTDFAAKCEAAGITFIGPNAEAIRLMGDKKTAKQLMAENGVPVVPGYNGDDQSLEAFIREAREIGYPVLLKATAGGGGKGMRVVNSEEEMSDAFDAAKREAKSAFGNDLMLLEKYFASSRHIEFQIFGDQHGQAIHLYERDCSIQRRHQKIIEESPSPALNEVTRARMGGVAVKAAEALNYDNAGTVEFLFAEDNSFYFLEVNTRLQVEHPVTEMITGLDLVEWQIRIAQGEKLPMEQAEIPQQGHALEVRVYAEDPSNNFLPQTGKILKFDYHQHPQVRVDAGVETGSEVSIYYDPMIAKVITHSATRAENLRLMHYTLEQTALIGVNNNIDFLKGIMRHEVFQSGEFDTQFLVKYQVESQPSTTLTEEALCVTLIYEWLERSKKQPYFRHIPSGWRNNLSMLQQITYKIAGSSTNIAYKRTKTDTLECEFNDKQFTTEIIKQAGDSWIIQINGTIRKWQIFPSKTGYFIYTPTEGTVKVDTVPRYPTSQASKSDDAYTSPMPGQIIKVMVKAGDEIKTGDPLLVLSSMKMENTIYAHSEGIIEEVFVKADDMVESDKVFLTIKS</sequence>
<dbReference type="PANTHER" id="PTHR18866">
    <property type="entry name" value="CARBOXYLASE:PYRUVATE/ACETYL-COA/PROPIONYL-COA CARBOXYLASE"/>
    <property type="match status" value="1"/>
</dbReference>
<keyword evidence="3 6" id="KW-0547">Nucleotide-binding</keyword>
<feature type="domain" description="Lipoyl-binding" evidence="7">
    <location>
        <begin position="580"/>
        <end position="656"/>
    </location>
</feature>
<dbReference type="InterPro" id="IPR005481">
    <property type="entry name" value="BC-like_N"/>
</dbReference>
<dbReference type="InterPro" id="IPR013815">
    <property type="entry name" value="ATP_grasp_subdomain_1"/>
</dbReference>
<accession>A0ABM7VGA4</accession>
<proteinExistence type="predicted"/>
<dbReference type="SUPFAM" id="SSF52440">
    <property type="entry name" value="PreATP-grasp domain"/>
    <property type="match status" value="1"/>
</dbReference>
<evidence type="ECO:0000256" key="3">
    <source>
        <dbReference type="ARBA" id="ARBA00022741"/>
    </source>
</evidence>
<dbReference type="Gene3D" id="3.40.50.20">
    <property type="match status" value="1"/>
</dbReference>
<evidence type="ECO:0000256" key="4">
    <source>
        <dbReference type="ARBA" id="ARBA00022840"/>
    </source>
</evidence>
<reference evidence="10 11" key="1">
    <citation type="submission" date="2021-12" db="EMBL/GenBank/DDBJ databases">
        <title>Genome sequencing of bacteria with rrn-lacking chromosome and rrn-plasmid.</title>
        <authorList>
            <person name="Anda M."/>
            <person name="Iwasaki W."/>
        </authorList>
    </citation>
    <scope>NUCLEOTIDE SEQUENCE [LARGE SCALE GENOMIC DNA]</scope>
    <source>
        <strain evidence="10 11">NBRC 101262</strain>
    </source>
</reference>
<dbReference type="SUPFAM" id="SSF56059">
    <property type="entry name" value="Glutathione synthetase ATP-binding domain-like"/>
    <property type="match status" value="1"/>
</dbReference>
<protein>
    <submittedName>
        <fullName evidence="10">3-methylcrotonyl-CoA carboxylase subunit alpha</fullName>
    </submittedName>
</protein>
<dbReference type="CDD" id="cd06850">
    <property type="entry name" value="biotinyl_domain"/>
    <property type="match status" value="1"/>
</dbReference>
<dbReference type="PROSITE" id="PS50968">
    <property type="entry name" value="BIOTINYL_LIPOYL"/>
    <property type="match status" value="1"/>
</dbReference>
<feature type="domain" description="Biotin carboxylation" evidence="9">
    <location>
        <begin position="5"/>
        <end position="450"/>
    </location>
</feature>
<dbReference type="NCBIfam" id="NF006367">
    <property type="entry name" value="PRK08591.1"/>
    <property type="match status" value="1"/>
</dbReference>
<evidence type="ECO:0000256" key="6">
    <source>
        <dbReference type="PROSITE-ProRule" id="PRU00409"/>
    </source>
</evidence>
<dbReference type="InterPro" id="IPR005482">
    <property type="entry name" value="Biotin_COase_C"/>
</dbReference>
<keyword evidence="4 6" id="KW-0067">ATP-binding</keyword>
<comment type="cofactor">
    <cofactor evidence="1">
        <name>biotin</name>
        <dbReference type="ChEBI" id="CHEBI:57586"/>
    </cofactor>
</comment>
<name>A0ABM7VGA4_9BACT</name>
<evidence type="ECO:0000313" key="11">
    <source>
        <dbReference type="Proteomes" id="UP001354989"/>
    </source>
</evidence>
<dbReference type="PANTHER" id="PTHR18866:SF127">
    <property type="match status" value="1"/>
</dbReference>
<dbReference type="SUPFAM" id="SSF51246">
    <property type="entry name" value="Rudiment single hybrid motif"/>
    <property type="match status" value="1"/>
</dbReference>
<dbReference type="Gene3D" id="3.30.470.20">
    <property type="entry name" value="ATP-grasp fold, B domain"/>
    <property type="match status" value="1"/>
</dbReference>
<dbReference type="PROSITE" id="PS00866">
    <property type="entry name" value="CPSASE_1"/>
    <property type="match status" value="1"/>
</dbReference>
<dbReference type="InterPro" id="IPR011764">
    <property type="entry name" value="Biotin_carboxylation_dom"/>
</dbReference>
<dbReference type="PROSITE" id="PS50979">
    <property type="entry name" value="BC"/>
    <property type="match status" value="1"/>
</dbReference>
<evidence type="ECO:0000259" key="9">
    <source>
        <dbReference type="PROSITE" id="PS50979"/>
    </source>
</evidence>
<dbReference type="Pfam" id="PF00289">
    <property type="entry name" value="Biotin_carb_N"/>
    <property type="match status" value="1"/>
</dbReference>
<dbReference type="InterPro" id="IPR016185">
    <property type="entry name" value="PreATP-grasp_dom_sf"/>
</dbReference>
<evidence type="ECO:0000256" key="5">
    <source>
        <dbReference type="ARBA" id="ARBA00023267"/>
    </source>
</evidence>
<organism evidence="10 11">
    <name type="scientific">Persicobacter psychrovividus</name>
    <dbReference type="NCBI Taxonomy" id="387638"/>
    <lineage>
        <taxon>Bacteria</taxon>
        <taxon>Pseudomonadati</taxon>
        <taxon>Bacteroidota</taxon>
        <taxon>Cytophagia</taxon>
        <taxon>Cytophagales</taxon>
        <taxon>Persicobacteraceae</taxon>
        <taxon>Persicobacter</taxon>
    </lineage>
</organism>
<dbReference type="InterPro" id="IPR005479">
    <property type="entry name" value="CPAse_ATP-bd"/>
</dbReference>
<dbReference type="Pfam" id="PF02786">
    <property type="entry name" value="CPSase_L_D2"/>
    <property type="match status" value="1"/>
</dbReference>
<dbReference type="Gene3D" id="2.40.50.100">
    <property type="match status" value="1"/>
</dbReference>
<gene>
    <name evidence="10" type="primary">liuD</name>
    <name evidence="10" type="ORF">PEPS_22610</name>
</gene>
<dbReference type="InterPro" id="IPR000089">
    <property type="entry name" value="Biotin_lipoyl"/>
</dbReference>
<dbReference type="InterPro" id="IPR011054">
    <property type="entry name" value="Rudment_hybrid_motif"/>
</dbReference>
<dbReference type="PROSITE" id="PS00867">
    <property type="entry name" value="CPSASE_2"/>
    <property type="match status" value="1"/>
</dbReference>
<evidence type="ECO:0000259" key="7">
    <source>
        <dbReference type="PROSITE" id="PS50968"/>
    </source>
</evidence>
<keyword evidence="5" id="KW-0092">Biotin</keyword>
<dbReference type="InterPro" id="IPR050856">
    <property type="entry name" value="Biotin_carboxylase_complex"/>
</dbReference>
<dbReference type="Pfam" id="PF02785">
    <property type="entry name" value="Biotin_carb_C"/>
    <property type="match status" value="1"/>
</dbReference>
<evidence type="ECO:0000256" key="2">
    <source>
        <dbReference type="ARBA" id="ARBA00022598"/>
    </source>
</evidence>
<dbReference type="Pfam" id="PF00364">
    <property type="entry name" value="Biotin_lipoyl"/>
    <property type="match status" value="1"/>
</dbReference>
<keyword evidence="11" id="KW-1185">Reference proteome</keyword>
<evidence type="ECO:0000256" key="1">
    <source>
        <dbReference type="ARBA" id="ARBA00001953"/>
    </source>
</evidence>
<keyword evidence="2" id="KW-0436">Ligase</keyword>
<evidence type="ECO:0000259" key="8">
    <source>
        <dbReference type="PROSITE" id="PS50975"/>
    </source>
</evidence>
<dbReference type="RefSeq" id="WP_338397121.1">
    <property type="nucleotide sequence ID" value="NZ_AP025292.1"/>
</dbReference>